<evidence type="ECO:0000256" key="1">
    <source>
        <dbReference type="ARBA" id="ARBA00010795"/>
    </source>
</evidence>
<dbReference type="Gene3D" id="2.60.270.50">
    <property type="match status" value="1"/>
</dbReference>
<dbReference type="InterPro" id="IPR009413">
    <property type="entry name" value="Aegerolysin-typ"/>
</dbReference>
<comment type="similarity">
    <text evidence="1">Belongs to the aegerolysin family.</text>
</comment>
<dbReference type="Proteomes" id="UP000030151">
    <property type="component" value="Unassembled WGS sequence"/>
</dbReference>
<name>A0A0A1UMN4_9HYPO</name>
<comment type="caution">
    <text evidence="2">The sequence shown here is derived from an EMBL/GenBank/DDBJ whole genome shotgun (WGS) entry which is preliminary data.</text>
</comment>
<dbReference type="HOGENOM" id="CLU_1166078_0_0_1"/>
<dbReference type="EMBL" id="JELW01000063">
    <property type="protein sequence ID" value="EXU95853.1"/>
    <property type="molecule type" value="Genomic_DNA"/>
</dbReference>
<dbReference type="AlphaFoldDB" id="A0A0A1UMN4"/>
<gene>
    <name evidence="2" type="ORF">X797_011097</name>
</gene>
<reference evidence="2 3" key="1">
    <citation type="submission" date="2014-02" db="EMBL/GenBank/DDBJ databases">
        <title>The genome sequence of the entomopathogenic fungus Metarhizium robertsii ARSEF 2575.</title>
        <authorList>
            <person name="Giuliano Garisto Donzelli B."/>
            <person name="Roe B.A."/>
            <person name="Macmil S.L."/>
            <person name="Krasnoff S.B."/>
            <person name="Gibson D.M."/>
        </authorList>
    </citation>
    <scope>NUCLEOTIDE SEQUENCE [LARGE SCALE GENOMIC DNA]</scope>
    <source>
        <strain evidence="2 3">ARSEF 2575</strain>
    </source>
</reference>
<sequence length="238" mass="26585">MANSILVALKGSWLIPIRLATICQNLKQKAEATNGERDQQIAYAQWVVLEFINRMRQSDLEIKNASLRWGKFYLDDDKDLEISATDVDKISAPPGYRCTVSSCGRERSSSGTEGDLDLYDGNTKICKVYWDCPWGDPNNFLEIRDYDSSTSDYVVILGPYNTSGGALGRVDITVSKRVKTRLTTWMRASGLAVGFVLSELGFPTSFLQMQRSGSAVRIGNLYLRRLFTVVRTLPGMVS</sequence>
<dbReference type="eggNOG" id="ENOG502SSEK">
    <property type="taxonomic scope" value="Eukaryota"/>
</dbReference>
<evidence type="ECO:0000313" key="3">
    <source>
        <dbReference type="Proteomes" id="UP000030151"/>
    </source>
</evidence>
<protein>
    <submittedName>
        <fullName evidence="2">Aegerolysin domain protein</fullName>
    </submittedName>
</protein>
<proteinExistence type="inferred from homology"/>
<dbReference type="GO" id="GO:0019836">
    <property type="term" value="P:symbiont-mediated hemolysis of host erythrocyte"/>
    <property type="evidence" value="ECO:0007669"/>
    <property type="project" value="InterPro"/>
</dbReference>
<evidence type="ECO:0000313" key="2">
    <source>
        <dbReference type="EMBL" id="EXU95853.1"/>
    </source>
</evidence>
<accession>A0A0A1UMN4</accession>
<dbReference type="Pfam" id="PF06355">
    <property type="entry name" value="Aegerolysin"/>
    <property type="match status" value="1"/>
</dbReference>
<organism evidence="2 3">
    <name type="scientific">Metarhizium robertsii</name>
    <dbReference type="NCBI Taxonomy" id="568076"/>
    <lineage>
        <taxon>Eukaryota</taxon>
        <taxon>Fungi</taxon>
        <taxon>Dikarya</taxon>
        <taxon>Ascomycota</taxon>
        <taxon>Pezizomycotina</taxon>
        <taxon>Sordariomycetes</taxon>
        <taxon>Hypocreomycetidae</taxon>
        <taxon>Hypocreales</taxon>
        <taxon>Clavicipitaceae</taxon>
        <taxon>Metarhizium</taxon>
    </lineage>
</organism>